<feature type="compositionally biased region" description="Polar residues" evidence="6">
    <location>
        <begin position="1122"/>
        <end position="1136"/>
    </location>
</feature>
<sequence length="1188" mass="132143">MGNSASPGGIVSVSSKSSVEPKPVECNLCHRKFKNIPALNGHMRLHGGYFKKDAENKKSEKKEVVGPPLQTASVSVRALIEEKIIQKRTTATDANSVQQQRSNTTLFGNQIAVTPILMDGKSQQQPQQHIVGKMNFAIPAPPPLASSEKIRRLSDGEHFRQPNVTVTGHVTSIQKQLQEAQTQAQAQALADMILKGTTKIAVKRVTSDPGQRVQLTYQTTAVPNNIQSQHQQTNTQQQSQQQQTTITENFSMAGYPEDGGYFSPSLQDEVFQQVTSVTDNVMMHASQLDAMQFQASNLLQDQTTNEALQDINLEDRFSAQHTVNPDLQALVNSPLPDSLAEFSTYGANYNEGSHTLPSQSPLPSPLTRHDSPSFTYPTPPASQEGLLSGSLPLLSPQEDSDAVHSVSSPLSAAFYSTSMSSAAAIEEALNEVLPDETDAAGADLYATGCPNPHSPLPSPLSATPAPSPLSSLPPSSVSSPGPASFTTTNFPMSPHHTLQSQMMPNSEDPLLSSSPKDFGTTRRKFEFQSYKLITNQNLVDFGLSDGSVAGIVVDNNGEFKLIQTAGLKKTNVYVHANALSPVPTFRKEICLTGSKHEHGNINTNNVHLNMVNDQGINIPSQIYSQTQIHQSSLQPTINPAKFLTQTNQTVRPNLKHKVCNNLPMAIEHIKEEESPDDDIFLSPRSISLTASSSPLRHHKKRPRLDIPLHNKGSYLYSSRLRRACDRHWDSSYTPPPILDPSRSGSGLYARLHQNEKDPTDFSSDDSQGNDGPPPRINIGTRYQATIPQIVEIDSDRLTAEPEMDHLLWDPGIDSALTETELEMYLQFACCAAVPGGGRNKEYALHLLHMCMGNIRKAMLKLMRPTPALTSNHPLHSYECQESDRWTSHEMDSFYQNLLKYNKNFTAIAYDIGTKNTRQCIQFYYLWKRLCPDEYKRLQLRYGKPKLKYEYERDCKDTNELCDAIASVADLDFSEGKSILHRTLMQTTNERENSATLTTSEGELRLFAYDCQDSFSGSVTVTMGGSARITSKAGSTAGYLTVDHTNSQTHTSTEQQLPAPTLLHYPCKICGKVFNKVKSRSAHMKSHRPMPSPDSMGQESKKLHQHQMQYQPQQQQQHPLQHDNQGIQSNQHQYHHQPSNIQIQYQQQNTLLNHTHQYHRQQHQHQVSSTNCDIQTNHVWHNPPRLRPP</sequence>
<feature type="compositionally biased region" description="Polar residues" evidence="6">
    <location>
        <begin position="485"/>
        <end position="504"/>
    </location>
</feature>
<evidence type="ECO:0000259" key="8">
    <source>
        <dbReference type="PROSITE" id="PS51156"/>
    </source>
</evidence>
<dbReference type="GO" id="GO:0000118">
    <property type="term" value="C:histone deacetylase complex"/>
    <property type="evidence" value="ECO:0007669"/>
    <property type="project" value="TreeGrafter"/>
</dbReference>
<dbReference type="Gene3D" id="4.10.1240.50">
    <property type="match status" value="1"/>
</dbReference>
<dbReference type="GO" id="GO:0006357">
    <property type="term" value="P:regulation of transcription by RNA polymerase II"/>
    <property type="evidence" value="ECO:0007669"/>
    <property type="project" value="TreeGrafter"/>
</dbReference>
<dbReference type="KEGG" id="csol:105360899"/>
<feature type="domain" description="ELM2" evidence="8">
    <location>
        <begin position="774"/>
        <end position="865"/>
    </location>
</feature>
<feature type="domain" description="C2H2-type" evidence="7">
    <location>
        <begin position="1064"/>
        <end position="1086"/>
    </location>
</feature>
<dbReference type="GO" id="GO:0005667">
    <property type="term" value="C:transcription regulator complex"/>
    <property type="evidence" value="ECO:0007669"/>
    <property type="project" value="TreeGrafter"/>
</dbReference>
<keyword evidence="5" id="KW-0863">Zinc-finger</keyword>
<dbReference type="InterPro" id="IPR001005">
    <property type="entry name" value="SANT/Myb"/>
</dbReference>
<dbReference type="GO" id="GO:0003714">
    <property type="term" value="F:transcription corepressor activity"/>
    <property type="evidence" value="ECO:0007669"/>
    <property type="project" value="TreeGrafter"/>
</dbReference>
<dbReference type="PROSITE" id="PS00028">
    <property type="entry name" value="ZINC_FINGER_C2H2_1"/>
    <property type="match status" value="2"/>
</dbReference>
<feature type="region of interest" description="Disordered" evidence="6">
    <location>
        <begin position="1"/>
        <end position="21"/>
    </location>
</feature>
<dbReference type="InterPro" id="IPR013087">
    <property type="entry name" value="Znf_C2H2_type"/>
</dbReference>
<feature type="region of interest" description="Disordered" evidence="6">
    <location>
        <begin position="443"/>
        <end position="518"/>
    </location>
</feature>
<feature type="compositionally biased region" description="Low complexity" evidence="6">
    <location>
        <begin position="1105"/>
        <end position="1118"/>
    </location>
</feature>
<dbReference type="GeneID" id="105360899"/>
<feature type="domain" description="C2H2-type" evidence="7">
    <location>
        <begin position="24"/>
        <end position="51"/>
    </location>
</feature>
<dbReference type="Gene3D" id="3.30.160.60">
    <property type="entry name" value="Classic Zinc Finger"/>
    <property type="match status" value="1"/>
</dbReference>
<dbReference type="GO" id="GO:0008270">
    <property type="term" value="F:zinc ion binding"/>
    <property type="evidence" value="ECO:0007669"/>
    <property type="project" value="UniProtKB-KW"/>
</dbReference>
<evidence type="ECO:0000256" key="1">
    <source>
        <dbReference type="ARBA" id="ARBA00004123"/>
    </source>
</evidence>
<dbReference type="InterPro" id="IPR009057">
    <property type="entry name" value="Homeodomain-like_sf"/>
</dbReference>
<dbReference type="InterPro" id="IPR051066">
    <property type="entry name" value="Trans_reg/Corepressor"/>
</dbReference>
<feature type="domain" description="SANT" evidence="9">
    <location>
        <begin position="880"/>
        <end position="931"/>
    </location>
</feature>
<accession>A0AAJ7DTM9</accession>
<keyword evidence="4" id="KW-0539">Nucleus</keyword>
<evidence type="ECO:0000313" key="11">
    <source>
        <dbReference type="RefSeq" id="XP_011496215.1"/>
    </source>
</evidence>
<feature type="compositionally biased region" description="Low complexity" evidence="6">
    <location>
        <begin position="459"/>
        <end position="484"/>
    </location>
</feature>
<evidence type="ECO:0000256" key="4">
    <source>
        <dbReference type="ARBA" id="ARBA00023242"/>
    </source>
</evidence>
<dbReference type="Pfam" id="PF01448">
    <property type="entry name" value="ELM2"/>
    <property type="match status" value="1"/>
</dbReference>
<gene>
    <name evidence="11" type="primary">LOC105360899</name>
</gene>
<evidence type="ECO:0000256" key="6">
    <source>
        <dbReference type="SAM" id="MobiDB-lite"/>
    </source>
</evidence>
<dbReference type="SMART" id="SM01189">
    <property type="entry name" value="ELM2"/>
    <property type="match status" value="1"/>
</dbReference>
<dbReference type="Pfam" id="PF13912">
    <property type="entry name" value="zf-C2H2_6"/>
    <property type="match status" value="2"/>
</dbReference>
<dbReference type="Gene3D" id="1.10.10.60">
    <property type="entry name" value="Homeodomain-like"/>
    <property type="match status" value="1"/>
</dbReference>
<dbReference type="SMART" id="SM00355">
    <property type="entry name" value="ZnF_C2H2"/>
    <property type="match status" value="2"/>
</dbReference>
<evidence type="ECO:0000256" key="5">
    <source>
        <dbReference type="PROSITE-ProRule" id="PRU00042"/>
    </source>
</evidence>
<proteinExistence type="predicted"/>
<feature type="region of interest" description="Disordered" evidence="6">
    <location>
        <begin position="755"/>
        <end position="779"/>
    </location>
</feature>
<evidence type="ECO:0000259" key="9">
    <source>
        <dbReference type="PROSITE" id="PS51293"/>
    </source>
</evidence>
<feature type="compositionally biased region" description="Basic residues" evidence="6">
    <location>
        <begin position="1078"/>
        <end position="1087"/>
    </location>
</feature>
<dbReference type="InterPro" id="IPR017884">
    <property type="entry name" value="SANT_dom"/>
</dbReference>
<dbReference type="SUPFAM" id="SSF46689">
    <property type="entry name" value="Homeodomain-like"/>
    <property type="match status" value="1"/>
</dbReference>
<dbReference type="InterPro" id="IPR000949">
    <property type="entry name" value="ELM2_dom"/>
</dbReference>
<evidence type="ECO:0000256" key="3">
    <source>
        <dbReference type="ARBA" id="ARBA00023163"/>
    </source>
</evidence>
<keyword evidence="10" id="KW-1185">Reference proteome</keyword>
<protein>
    <submittedName>
        <fullName evidence="11">Uncharacterized protein LOC105360899</fullName>
    </submittedName>
</protein>
<comment type="subcellular location">
    <subcellularLocation>
        <location evidence="1">Nucleus</location>
    </subcellularLocation>
</comment>
<dbReference type="PROSITE" id="PS51156">
    <property type="entry name" value="ELM2"/>
    <property type="match status" value="1"/>
</dbReference>
<keyword evidence="3" id="KW-0804">Transcription</keyword>
<dbReference type="SMART" id="SM00717">
    <property type="entry name" value="SANT"/>
    <property type="match status" value="1"/>
</dbReference>
<organism evidence="10 11">
    <name type="scientific">Ceratosolen solmsi marchali</name>
    <dbReference type="NCBI Taxonomy" id="326594"/>
    <lineage>
        <taxon>Eukaryota</taxon>
        <taxon>Metazoa</taxon>
        <taxon>Ecdysozoa</taxon>
        <taxon>Arthropoda</taxon>
        <taxon>Hexapoda</taxon>
        <taxon>Insecta</taxon>
        <taxon>Pterygota</taxon>
        <taxon>Neoptera</taxon>
        <taxon>Endopterygota</taxon>
        <taxon>Hymenoptera</taxon>
        <taxon>Apocrita</taxon>
        <taxon>Proctotrupomorpha</taxon>
        <taxon>Chalcidoidea</taxon>
        <taxon>Agaonidae</taxon>
        <taxon>Agaoninae</taxon>
        <taxon>Ceratosolen</taxon>
    </lineage>
</organism>
<name>A0AAJ7DTM9_9HYME</name>
<feature type="region of interest" description="Disordered" evidence="6">
    <location>
        <begin position="350"/>
        <end position="403"/>
    </location>
</feature>
<dbReference type="PROSITE" id="PS51293">
    <property type="entry name" value="SANT"/>
    <property type="match status" value="1"/>
</dbReference>
<keyword evidence="2" id="KW-0805">Transcription regulation</keyword>
<dbReference type="PROSITE" id="PS50157">
    <property type="entry name" value="ZINC_FINGER_C2H2_2"/>
    <property type="match status" value="2"/>
</dbReference>
<dbReference type="PANTHER" id="PTHR16089:SF40">
    <property type="entry name" value="SUPPRESSOR OF ACTIVATED EGL-4 PROTEIN 1"/>
    <property type="match status" value="1"/>
</dbReference>
<evidence type="ECO:0000256" key="2">
    <source>
        <dbReference type="ARBA" id="ARBA00023015"/>
    </source>
</evidence>
<feature type="compositionally biased region" description="Low complexity" evidence="6">
    <location>
        <begin position="382"/>
        <end position="397"/>
    </location>
</feature>
<evidence type="ECO:0000313" key="10">
    <source>
        <dbReference type="Proteomes" id="UP000695007"/>
    </source>
</evidence>
<reference evidence="11" key="1">
    <citation type="submission" date="2025-08" db="UniProtKB">
        <authorList>
            <consortium name="RefSeq"/>
        </authorList>
    </citation>
    <scope>IDENTIFICATION</scope>
</reference>
<dbReference type="PANTHER" id="PTHR16089">
    <property type="entry name" value="REST COREPRESSOR COREST PROTEIN-RELATED"/>
    <property type="match status" value="1"/>
</dbReference>
<dbReference type="RefSeq" id="XP_011496215.1">
    <property type="nucleotide sequence ID" value="XM_011497913.1"/>
</dbReference>
<dbReference type="AlphaFoldDB" id="A0AAJ7DTM9"/>
<keyword evidence="5" id="KW-0862">Zinc</keyword>
<keyword evidence="5" id="KW-0479">Metal-binding</keyword>
<evidence type="ECO:0000259" key="7">
    <source>
        <dbReference type="PROSITE" id="PS50157"/>
    </source>
</evidence>
<dbReference type="Proteomes" id="UP000695007">
    <property type="component" value="Unplaced"/>
</dbReference>
<feature type="compositionally biased region" description="Polar residues" evidence="6">
    <location>
        <begin position="760"/>
        <end position="769"/>
    </location>
</feature>
<feature type="region of interest" description="Disordered" evidence="6">
    <location>
        <begin position="1078"/>
        <end position="1136"/>
    </location>
</feature>
<feature type="compositionally biased region" description="Low complexity" evidence="6">
    <location>
        <begin position="11"/>
        <end position="21"/>
    </location>
</feature>